<dbReference type="GO" id="GO:0046677">
    <property type="term" value="P:response to antibiotic"/>
    <property type="evidence" value="ECO:0007669"/>
    <property type="project" value="TreeGrafter"/>
</dbReference>
<comment type="similarity">
    <text evidence="2">Belongs to the membrane fusion protein (MFP) (TC 8.A.1) family.</text>
</comment>
<name>A0A9D1WCP2_9GAMM</name>
<proteinExistence type="inferred from homology"/>
<dbReference type="AlphaFoldDB" id="A0A9D1WCP2"/>
<evidence type="ECO:0000313" key="7">
    <source>
        <dbReference type="Proteomes" id="UP000886829"/>
    </source>
</evidence>
<dbReference type="GO" id="GO:0015721">
    <property type="term" value="P:bile acid and bile salt transport"/>
    <property type="evidence" value="ECO:0007669"/>
    <property type="project" value="TreeGrafter"/>
</dbReference>
<comment type="subcellular location">
    <subcellularLocation>
        <location evidence="1">Cell inner membrane</location>
        <topology evidence="1">Lipid-anchor</topology>
    </subcellularLocation>
</comment>
<accession>A0A9D1WCP2</accession>
<dbReference type="InterPro" id="IPR058625">
    <property type="entry name" value="MdtA-like_BSH"/>
</dbReference>
<feature type="domain" description="Multidrug resistance protein MdtA-like beta-barrel" evidence="4">
    <location>
        <begin position="230"/>
        <end position="316"/>
    </location>
</feature>
<dbReference type="Proteomes" id="UP000886829">
    <property type="component" value="Unassembled WGS sequence"/>
</dbReference>
<feature type="domain" description="Multidrug resistance protein MdtA-like barrel-sandwich hybrid" evidence="3">
    <location>
        <begin position="85"/>
        <end position="224"/>
    </location>
</feature>
<dbReference type="Gene3D" id="2.40.30.170">
    <property type="match status" value="1"/>
</dbReference>
<dbReference type="InterPro" id="IPR058626">
    <property type="entry name" value="MdtA-like_b-barrel"/>
</dbReference>
<dbReference type="InterPro" id="IPR058637">
    <property type="entry name" value="YknX-like_C"/>
</dbReference>
<dbReference type="PANTHER" id="PTHR30158">
    <property type="entry name" value="ACRA/E-RELATED COMPONENT OF DRUG EFFLUX TRANSPORTER"/>
    <property type="match status" value="1"/>
</dbReference>
<dbReference type="Pfam" id="PF25917">
    <property type="entry name" value="BSH_RND"/>
    <property type="match status" value="1"/>
</dbReference>
<dbReference type="PANTHER" id="PTHR30158:SF3">
    <property type="entry name" value="MULTIDRUG EFFLUX PUMP SUBUNIT ACRA-RELATED"/>
    <property type="match status" value="1"/>
</dbReference>
<evidence type="ECO:0000259" key="5">
    <source>
        <dbReference type="Pfam" id="PF25989"/>
    </source>
</evidence>
<dbReference type="InterPro" id="IPR006143">
    <property type="entry name" value="RND_pump_MFP"/>
</dbReference>
<evidence type="ECO:0000259" key="4">
    <source>
        <dbReference type="Pfam" id="PF25944"/>
    </source>
</evidence>
<feature type="domain" description="YknX-like C-terminal permuted SH3-like" evidence="5">
    <location>
        <begin position="323"/>
        <end position="392"/>
    </location>
</feature>
<dbReference type="GO" id="GO:0022857">
    <property type="term" value="F:transmembrane transporter activity"/>
    <property type="evidence" value="ECO:0007669"/>
    <property type="project" value="InterPro"/>
</dbReference>
<gene>
    <name evidence="6" type="ORF">H9850_04670</name>
</gene>
<comment type="caution">
    <text evidence="6">The sequence shown here is derived from an EMBL/GenBank/DDBJ whole genome shotgun (WGS) entry which is preliminary data.</text>
</comment>
<reference evidence="6" key="1">
    <citation type="journal article" date="2021" name="PeerJ">
        <title>Extensive microbial diversity within the chicken gut microbiome revealed by metagenomics and culture.</title>
        <authorList>
            <person name="Gilroy R."/>
            <person name="Ravi A."/>
            <person name="Getino M."/>
            <person name="Pursley I."/>
            <person name="Horton D.L."/>
            <person name="Alikhan N.F."/>
            <person name="Baker D."/>
            <person name="Gharbi K."/>
            <person name="Hall N."/>
            <person name="Watson M."/>
            <person name="Adriaenssens E.M."/>
            <person name="Foster-Nyarko E."/>
            <person name="Jarju S."/>
            <person name="Secka A."/>
            <person name="Antonio M."/>
            <person name="Oren A."/>
            <person name="Chaudhuri R.R."/>
            <person name="La Ragione R."/>
            <person name="Hildebrand F."/>
            <person name="Pallen M.J."/>
        </authorList>
    </citation>
    <scope>NUCLEOTIDE SEQUENCE</scope>
    <source>
        <strain evidence="6">USASDec5-558</strain>
    </source>
</reference>
<dbReference type="GO" id="GO:0030313">
    <property type="term" value="C:cell envelope"/>
    <property type="evidence" value="ECO:0007669"/>
    <property type="project" value="UniProtKB-SubCell"/>
</dbReference>
<evidence type="ECO:0000259" key="3">
    <source>
        <dbReference type="Pfam" id="PF25917"/>
    </source>
</evidence>
<dbReference type="SUPFAM" id="SSF111369">
    <property type="entry name" value="HlyD-like secretion proteins"/>
    <property type="match status" value="1"/>
</dbReference>
<organism evidence="6 7">
    <name type="scientific">Candidatus Anaerobiospirillum pullistercoris</name>
    <dbReference type="NCBI Taxonomy" id="2838452"/>
    <lineage>
        <taxon>Bacteria</taxon>
        <taxon>Pseudomonadati</taxon>
        <taxon>Pseudomonadota</taxon>
        <taxon>Gammaproteobacteria</taxon>
        <taxon>Aeromonadales</taxon>
        <taxon>Succinivibrionaceae</taxon>
        <taxon>Anaerobiospirillum</taxon>
    </lineage>
</organism>
<dbReference type="EMBL" id="DXEV01000090">
    <property type="protein sequence ID" value="HIX56750.1"/>
    <property type="molecule type" value="Genomic_DNA"/>
</dbReference>
<dbReference type="Gene3D" id="1.10.287.470">
    <property type="entry name" value="Helix hairpin bin"/>
    <property type="match status" value="1"/>
</dbReference>
<evidence type="ECO:0000256" key="1">
    <source>
        <dbReference type="ARBA" id="ARBA00004519"/>
    </source>
</evidence>
<feature type="non-terminal residue" evidence="6">
    <location>
        <position position="1"/>
    </location>
</feature>
<dbReference type="NCBIfam" id="TIGR01730">
    <property type="entry name" value="RND_mfp"/>
    <property type="match status" value="1"/>
</dbReference>
<dbReference type="GO" id="GO:0005886">
    <property type="term" value="C:plasma membrane"/>
    <property type="evidence" value="ECO:0007669"/>
    <property type="project" value="TreeGrafter"/>
</dbReference>
<evidence type="ECO:0000256" key="2">
    <source>
        <dbReference type="ARBA" id="ARBA00009477"/>
    </source>
</evidence>
<sequence length="444" mass="48761">IYPPSREHTPAQINFPWRRRLRVLTAVLGGLSLFTLVGCNQEVKVASTPSLAEVVYEVSTIHPEFKNRERSITLSGRVVASIRSDVRPQVDGIILNRLFEEGSEVTEGTPLYEIDPAPFQASYDHALASYERAVVQRKMAYKDYERFASLYKRRSASEKERDDALLAYELAVADEKLYKAALDTAQISLNYTTVRAPISGIIGTSQVTRGALVNANQSEPLATIIDLNKVYVDMEQSASEWRRLRSGLLDGSIYLGDHAYDVSLYFEDGSLYSRLGVLSLSEVIVDENSGAISMRASFDNPDHLLLPGMAVVCRISGGISQNVMTLPAKAVMRDPKGRAYVFTVQGDRVVQTEVRLGELYNDGWQILEGLDSSFEVVIAGNAVLHHGSKVQVINRDGIDLKHQDLSEVAQDQQKNTAAAVQAVVNPTVSASGLDQSSVTAPNTP</sequence>
<dbReference type="Pfam" id="PF25989">
    <property type="entry name" value="YknX_C"/>
    <property type="match status" value="1"/>
</dbReference>
<reference evidence="6" key="2">
    <citation type="submission" date="2021-04" db="EMBL/GenBank/DDBJ databases">
        <authorList>
            <person name="Gilroy R."/>
        </authorList>
    </citation>
    <scope>NUCLEOTIDE SEQUENCE</scope>
    <source>
        <strain evidence="6">USASDec5-558</strain>
    </source>
</reference>
<protein>
    <submittedName>
        <fullName evidence="6">Efflux RND transporter periplasmic adaptor subunit</fullName>
    </submittedName>
</protein>
<dbReference type="Gene3D" id="2.40.50.100">
    <property type="match status" value="1"/>
</dbReference>
<evidence type="ECO:0000313" key="6">
    <source>
        <dbReference type="EMBL" id="HIX56750.1"/>
    </source>
</evidence>
<dbReference type="Pfam" id="PF25944">
    <property type="entry name" value="Beta-barrel_RND"/>
    <property type="match status" value="1"/>
</dbReference>
<dbReference type="Gene3D" id="2.40.420.20">
    <property type="match status" value="1"/>
</dbReference>